<sequence>MIAGERDWAWSGAARTGPNVVGAGDRATCADERFQVWGRSFVIHMLWNGFLLVLSAGAGGCDAAGAGRPTAEWRPRGSACAPTPGAGPDQAAGSGRLDAANWGRSDEPAISAMNTPRAATIAVAGRHRRV</sequence>
<accession>A0ABT7NWJ3</accession>
<feature type="region of interest" description="Disordered" evidence="1">
    <location>
        <begin position="65"/>
        <end position="101"/>
    </location>
</feature>
<dbReference type="Proteomes" id="UP001529272">
    <property type="component" value="Unassembled WGS sequence"/>
</dbReference>
<comment type="caution">
    <text evidence="2">The sequence shown here is derived from an EMBL/GenBank/DDBJ whole genome shotgun (WGS) entry which is preliminary data.</text>
</comment>
<keyword evidence="3" id="KW-1185">Reference proteome</keyword>
<name>A0ABT7NWJ3_MYCIT</name>
<reference evidence="2 3" key="2">
    <citation type="submission" date="2023-06" db="EMBL/GenBank/DDBJ databases">
        <title>Itaconate inhibition of nontuberculous mycobacteria.</title>
        <authorList>
            <person name="Breen P."/>
            <person name="Zimbric M."/>
            <person name="Caverly L."/>
        </authorList>
    </citation>
    <scope>NUCLEOTIDE SEQUENCE [LARGE SCALE GENOMIC DNA]</scope>
    <source>
        <strain evidence="2 3">FLAC1071</strain>
    </source>
</reference>
<evidence type="ECO:0000313" key="3">
    <source>
        <dbReference type="Proteomes" id="UP001529272"/>
    </source>
</evidence>
<evidence type="ECO:0000256" key="1">
    <source>
        <dbReference type="SAM" id="MobiDB-lite"/>
    </source>
</evidence>
<organism evidence="2 3">
    <name type="scientific">Mycobacterium intracellulare subsp. chimaera</name>
    <dbReference type="NCBI Taxonomy" id="222805"/>
    <lineage>
        <taxon>Bacteria</taxon>
        <taxon>Bacillati</taxon>
        <taxon>Actinomycetota</taxon>
        <taxon>Actinomycetes</taxon>
        <taxon>Mycobacteriales</taxon>
        <taxon>Mycobacteriaceae</taxon>
        <taxon>Mycobacterium</taxon>
        <taxon>Mycobacterium avium complex (MAC)</taxon>
    </lineage>
</organism>
<evidence type="ECO:0000313" key="2">
    <source>
        <dbReference type="EMBL" id="MDM3925412.1"/>
    </source>
</evidence>
<gene>
    <name evidence="2" type="ORF">QRB35_05155</name>
</gene>
<proteinExistence type="predicted"/>
<dbReference type="RefSeq" id="WP_289114317.1">
    <property type="nucleotide sequence ID" value="NZ_JASZZX010000003.1"/>
</dbReference>
<reference evidence="3" key="1">
    <citation type="submission" date="2023-06" db="EMBL/GenBank/DDBJ databases">
        <title>Itaconate inhibition of nontuberculous mycobacteria.</title>
        <authorList>
            <person name="Spilker T."/>
        </authorList>
    </citation>
    <scope>NUCLEOTIDE SEQUENCE [LARGE SCALE GENOMIC DNA]</scope>
    <source>
        <strain evidence="3">FLAC1071</strain>
    </source>
</reference>
<dbReference type="EMBL" id="JASZZX010000003">
    <property type="protein sequence ID" value="MDM3925412.1"/>
    <property type="molecule type" value="Genomic_DNA"/>
</dbReference>
<protein>
    <submittedName>
        <fullName evidence="2">Uncharacterized protein</fullName>
    </submittedName>
</protein>